<keyword evidence="1 2" id="KW-0175">Coiled coil</keyword>
<proteinExistence type="predicted"/>
<feature type="coiled-coil region" evidence="2">
    <location>
        <begin position="811"/>
        <end position="838"/>
    </location>
</feature>
<feature type="domain" description="Cilia- and flagella-associated protein 58 central coiled coil" evidence="4">
    <location>
        <begin position="375"/>
        <end position="675"/>
    </location>
</feature>
<feature type="region of interest" description="Disordered" evidence="3">
    <location>
        <begin position="1"/>
        <end position="23"/>
    </location>
</feature>
<dbReference type="EMBL" id="JALJOS010000029">
    <property type="protein sequence ID" value="KAK9822928.1"/>
    <property type="molecule type" value="Genomic_DNA"/>
</dbReference>
<evidence type="ECO:0000256" key="2">
    <source>
        <dbReference type="SAM" id="Coils"/>
    </source>
</evidence>
<evidence type="ECO:0000313" key="6">
    <source>
        <dbReference type="Proteomes" id="UP001438707"/>
    </source>
</evidence>
<dbReference type="GO" id="GO:0005856">
    <property type="term" value="C:cytoskeleton"/>
    <property type="evidence" value="ECO:0007669"/>
    <property type="project" value="TreeGrafter"/>
</dbReference>
<dbReference type="AlphaFoldDB" id="A0AAW1QNZ0"/>
<reference evidence="5 6" key="1">
    <citation type="journal article" date="2024" name="Nat. Commun.">
        <title>Phylogenomics reveals the evolutionary origins of lichenization in chlorophyte algae.</title>
        <authorList>
            <person name="Puginier C."/>
            <person name="Libourel C."/>
            <person name="Otte J."/>
            <person name="Skaloud P."/>
            <person name="Haon M."/>
            <person name="Grisel S."/>
            <person name="Petersen M."/>
            <person name="Berrin J.G."/>
            <person name="Delaux P.M."/>
            <person name="Dal Grande F."/>
            <person name="Keller J."/>
        </authorList>
    </citation>
    <scope>NUCLEOTIDE SEQUENCE [LARGE SCALE GENOMIC DNA]</scope>
    <source>
        <strain evidence="5 6">SAG 2145</strain>
    </source>
</reference>
<feature type="coiled-coil region" evidence="2">
    <location>
        <begin position="567"/>
        <end position="608"/>
    </location>
</feature>
<name>A0AAW1QNZ0_9CHLO</name>
<sequence length="876" mass="102192">MQTGMQENVKGEPQGIPETSGYDSMEREYLEVIRELTGDQTLDRFRVEYEKLFKAVKKSHDNEKRLAKKCRELNAEIVANAAKVQTALKLSEEDQGAIAMLKTEIEKAWKMVDASHEKEANARELIEGLKEEISSLTQLLEAGQGLSAEEQNAMDELTRQRDALTKERNAQMDQIVGLHKDVASYQEKLRVAESSRAALDRDVQGLRTQIANARSATEKEVRRRERLEREAKDVRAALEARQQDVKLKQQAAQTAEEQCGRLEHMLRDSQVASERVQKEWNQLNEKSQKLHRDLEDQVKVNQQLAAQNQQRQTELRLKDEQITELKNEEAKVERVKEATMLKLRNVEKQKGDVEKLRDDLKAEIAGLEREKQLAQRDVETEKKKAEELARERDILTKLNSQAENASHKHMEMIRLNENNRRTLEQEIAGYKHESRKQQKDIWTLERDREKYEKQAKESAGRHAEAMEQVELRELAITDIQKKISEGESRLKQQQNLYETVRADRNVYSKNLVQAQDEIQELKRKFKIMSHQIEQLKEEIAAKDQALVKEHFEKARVDKEREVLGLDMSRAKEQLNEASRSVTMHEAEIAKLNHIVREADQERERRQKEWDAVMSERDILGTQLVRRNDELGLLYEKVKLQASTLTRGQLQYRDRLAEIRALRLKLTDLRRELHILRNSVANVDVLKHEVHHLGRELLQERTKVKALSEELENPLNVHRWRKLEGSDPTTYEMIQKVQLLQRRLIGKTEEVMEKDLAIQEREKLYVELKAILARQPGPEAAEQLSYYQATLREKTKQMKAMAGELNMHTAQNNEHRYEIERMGKELQDLKQRFFEQKRREQLKRERSLKPVSGPSILADMQKQFAGGGFAITQPMPA</sequence>
<evidence type="ECO:0000256" key="1">
    <source>
        <dbReference type="ARBA" id="ARBA00023054"/>
    </source>
</evidence>
<organism evidence="5 6">
    <name type="scientific">Apatococcus lobatus</name>
    <dbReference type="NCBI Taxonomy" id="904363"/>
    <lineage>
        <taxon>Eukaryota</taxon>
        <taxon>Viridiplantae</taxon>
        <taxon>Chlorophyta</taxon>
        <taxon>core chlorophytes</taxon>
        <taxon>Trebouxiophyceae</taxon>
        <taxon>Chlorellales</taxon>
        <taxon>Chlorellaceae</taxon>
        <taxon>Apatococcus</taxon>
    </lineage>
</organism>
<dbReference type="PANTHER" id="PTHR32083">
    <property type="entry name" value="CILIA AND FLAGELLA-ASSOCIATED PROTEIN 58-RELATED"/>
    <property type="match status" value="1"/>
</dbReference>
<feature type="coiled-coil region" evidence="2">
    <location>
        <begin position="112"/>
        <end position="258"/>
    </location>
</feature>
<accession>A0AAW1QNZ0</accession>
<comment type="caution">
    <text evidence="5">The sequence shown here is derived from an EMBL/GenBank/DDBJ whole genome shotgun (WGS) entry which is preliminary data.</text>
</comment>
<feature type="coiled-coil region" evidence="2">
    <location>
        <begin position="308"/>
        <end position="538"/>
    </location>
</feature>
<dbReference type="PANTHER" id="PTHR32083:SF0">
    <property type="entry name" value="CILIA AND FLAGELLA-ASSOCIATED PROTEIN 58"/>
    <property type="match status" value="1"/>
</dbReference>
<evidence type="ECO:0000256" key="3">
    <source>
        <dbReference type="SAM" id="MobiDB-lite"/>
    </source>
</evidence>
<dbReference type="Proteomes" id="UP001438707">
    <property type="component" value="Unassembled WGS sequence"/>
</dbReference>
<evidence type="ECO:0000259" key="4">
    <source>
        <dbReference type="Pfam" id="PF21771"/>
    </source>
</evidence>
<gene>
    <name evidence="5" type="ORF">WJX74_005313</name>
</gene>
<protein>
    <recommendedName>
        <fullName evidence="4">Cilia- and flagella-associated protein 58 central coiled coil domain-containing protein</fullName>
    </recommendedName>
</protein>
<feature type="coiled-coil region" evidence="2">
    <location>
        <begin position="651"/>
        <end position="678"/>
    </location>
</feature>
<keyword evidence="6" id="KW-1185">Reference proteome</keyword>
<dbReference type="Pfam" id="PF21771">
    <property type="entry name" value="CFAP58_CC"/>
    <property type="match status" value="1"/>
</dbReference>
<dbReference type="InterPro" id="IPR049270">
    <property type="entry name" value="CFAP58_CC"/>
</dbReference>
<evidence type="ECO:0000313" key="5">
    <source>
        <dbReference type="EMBL" id="KAK9822928.1"/>
    </source>
</evidence>